<dbReference type="InterPro" id="IPR015422">
    <property type="entry name" value="PyrdxlP-dep_Trfase_small"/>
</dbReference>
<evidence type="ECO:0000313" key="5">
    <source>
        <dbReference type="Proteomes" id="UP000244173"/>
    </source>
</evidence>
<dbReference type="Gene3D" id="3.40.640.10">
    <property type="entry name" value="Type I PLP-dependent aspartate aminotransferase-like (Major domain)"/>
    <property type="match status" value="1"/>
</dbReference>
<dbReference type="STRING" id="1122240.GCA_000620105_03168"/>
<evidence type="ECO:0000259" key="3">
    <source>
        <dbReference type="Pfam" id="PF00155"/>
    </source>
</evidence>
<proteinExistence type="predicted"/>
<dbReference type="InterPro" id="IPR004839">
    <property type="entry name" value="Aminotransferase_I/II_large"/>
</dbReference>
<dbReference type="EMBL" id="CP028519">
    <property type="protein sequence ID" value="AVY94647.1"/>
    <property type="molecule type" value="Genomic_DNA"/>
</dbReference>
<keyword evidence="5" id="KW-1185">Reference proteome</keyword>
<dbReference type="Gene3D" id="3.90.1150.10">
    <property type="entry name" value="Aspartate Aminotransferase, domain 1"/>
    <property type="match status" value="1"/>
</dbReference>
<dbReference type="Pfam" id="PF00155">
    <property type="entry name" value="Aminotran_1_2"/>
    <property type="match status" value="1"/>
</dbReference>
<dbReference type="InterPro" id="IPR015421">
    <property type="entry name" value="PyrdxlP-dep_Trfase_major"/>
</dbReference>
<dbReference type="CDD" id="cd00609">
    <property type="entry name" value="AAT_like"/>
    <property type="match status" value="1"/>
</dbReference>
<dbReference type="AlphaFoldDB" id="A0A2S0PBJ4"/>
<evidence type="ECO:0000256" key="1">
    <source>
        <dbReference type="ARBA" id="ARBA00021531"/>
    </source>
</evidence>
<sequence>MGRFSQPGLGPWRSADCPGRVCGGGTSAALECLAFILGTPGDVAISPAPLWYGFPWSFAQRPRVSFVPFDLLEKGIDKFELTLEDVKRACLSVQPQPKFLVLTNPRNPLGGNYSPETLNAIYKWVLEETRMHIISDEIYFFSQVGGGEPFVPAFALDAVREAGEDGRERVHAVWGLAKDFGMSGFKVGFVISRNQKVHALMSGDASLRTMAWFTPFDSLKYRTLAPLFLDGDGLPDPALAQQAMQLYAGPEASSLLRTQYAATREALASARLKFLDHNSSAIFFWLDLREFLDRVPPPDGSEHQALHKALHPDIDPREERLSEYITASSGVSLIPGQECFSREPGFFRMCYTAEPKDRVVKGIERMGRSLHALLKPLAVNA</sequence>
<dbReference type="PANTHER" id="PTHR43795">
    <property type="entry name" value="BIFUNCTIONAL ASPARTATE AMINOTRANSFERASE AND GLUTAMATE/ASPARTATE-PREPHENATE AMINOTRANSFERASE-RELATED"/>
    <property type="match status" value="1"/>
</dbReference>
<keyword evidence="4" id="KW-0808">Transferase</keyword>
<protein>
    <recommendedName>
        <fullName evidence="1">Putative 8-amino-7-oxononanoate synthase</fullName>
    </recommendedName>
</protein>
<accession>A0A2S0PBJ4</accession>
<dbReference type="Proteomes" id="UP000244173">
    <property type="component" value="Chromosome"/>
</dbReference>
<dbReference type="GO" id="GO:0006520">
    <property type="term" value="P:amino acid metabolic process"/>
    <property type="evidence" value="ECO:0007669"/>
    <property type="project" value="TreeGrafter"/>
</dbReference>
<dbReference type="InterPro" id="IPR015424">
    <property type="entry name" value="PyrdxlP-dep_Trfase"/>
</dbReference>
<dbReference type="KEGG" id="maer:DAI18_11820"/>
<evidence type="ECO:0000256" key="2">
    <source>
        <dbReference type="ARBA" id="ARBA00022898"/>
    </source>
</evidence>
<reference evidence="4 5" key="1">
    <citation type="submission" date="2018-04" db="EMBL/GenBank/DDBJ databases">
        <title>Denitrifier Microvirgula.</title>
        <authorList>
            <person name="Anderson E."/>
            <person name="Jang J."/>
            <person name="Ishii S."/>
        </authorList>
    </citation>
    <scope>NUCLEOTIDE SEQUENCE [LARGE SCALE GENOMIC DNA]</scope>
    <source>
        <strain evidence="4 5">BE2.4</strain>
    </source>
</reference>
<gene>
    <name evidence="4" type="ORF">DAI18_11820</name>
</gene>
<dbReference type="SUPFAM" id="SSF53383">
    <property type="entry name" value="PLP-dependent transferases"/>
    <property type="match status" value="1"/>
</dbReference>
<dbReference type="OrthoDB" id="9766084at2"/>
<keyword evidence="2" id="KW-0663">Pyridoxal phosphate</keyword>
<dbReference type="InterPro" id="IPR050478">
    <property type="entry name" value="Ethylene_sulfur-biosynth"/>
</dbReference>
<name>A0A2S0PBJ4_9NEIS</name>
<dbReference type="GO" id="GO:0030170">
    <property type="term" value="F:pyridoxal phosphate binding"/>
    <property type="evidence" value="ECO:0007669"/>
    <property type="project" value="InterPro"/>
</dbReference>
<organism evidence="4 5">
    <name type="scientific">Microvirgula aerodenitrificans</name>
    <dbReference type="NCBI Taxonomy" id="57480"/>
    <lineage>
        <taxon>Bacteria</taxon>
        <taxon>Pseudomonadati</taxon>
        <taxon>Pseudomonadota</taxon>
        <taxon>Betaproteobacteria</taxon>
        <taxon>Neisseriales</taxon>
        <taxon>Aquaspirillaceae</taxon>
        <taxon>Microvirgula</taxon>
    </lineage>
</organism>
<evidence type="ECO:0000313" key="4">
    <source>
        <dbReference type="EMBL" id="AVY94647.1"/>
    </source>
</evidence>
<keyword evidence="4" id="KW-0032">Aminotransferase</keyword>
<dbReference type="PRINTS" id="PR00753">
    <property type="entry name" value="ACCSYNTHASE"/>
</dbReference>
<feature type="domain" description="Aminotransferase class I/classII large" evidence="3">
    <location>
        <begin position="21"/>
        <end position="357"/>
    </location>
</feature>
<dbReference type="PANTHER" id="PTHR43795:SF39">
    <property type="entry name" value="AMINOTRANSFERASE CLASS I_CLASSII DOMAIN-CONTAINING PROTEIN"/>
    <property type="match status" value="1"/>
</dbReference>
<dbReference type="GO" id="GO:0008483">
    <property type="term" value="F:transaminase activity"/>
    <property type="evidence" value="ECO:0007669"/>
    <property type="project" value="UniProtKB-KW"/>
</dbReference>